<dbReference type="InterPro" id="IPR050396">
    <property type="entry name" value="Glycosyltr_51/Transpeptidase"/>
</dbReference>
<keyword evidence="5" id="KW-0645">Protease</keyword>
<dbReference type="EC" id="2.4.99.28" evidence="10"/>
<evidence type="ECO:0000256" key="2">
    <source>
        <dbReference type="ARBA" id="ARBA00007090"/>
    </source>
</evidence>
<evidence type="ECO:0000256" key="4">
    <source>
        <dbReference type="ARBA" id="ARBA00022645"/>
    </source>
</evidence>
<sequence>MRATVQAMEPSRWMGRRPGRWLTASALAACVLACAPALAALPSYQQVKEAYRASDVRVLDRHAGLLQRVRRDYQGRRGDWVALGDISPALQSAVIFSEDRRFYSHAGVDWEALAAAAWGNVWHSRHRGASTISMQLVALLDAEYARSGSGRTVLQKIDQVLEARTLDQHWSKPEILEAYLNLAAFRGELVGVDALARVLFQKHASGLDARESAVAAVLLRGPNASGSVLTQRACGLLKTMGVPRECDGLGDFIYRSLLHKSAPRSDTDSLAPQFAQLVLGRNRVGPGQAITTSIDGALQRFVIDSVDRNVRALQASNVRDAAVVVLDNRSGQVLAYVGSSGDLSLTSQVDNARSLRQAGSTLKPFLYAQALQQERLTTVSLLNDGPVNLPTGNGMYIPQNYDKHFSGWVSVRTALASSLNIPAVRALVMVTPDAFQQKLVALGLPLDRNGDFYGYSLALGSADVTLLSLTNAYRALANQGLYSAPQFAPDAETPVPQRVYSSAAAWIVGDILSDRHARTRTFGLDSPLSTPFWTAVKTGTSKDMRDNWTIGWSQHYTVGVWVGNSHGDSMREVSGVSGAGPIWHDVISYLQRARDSVQPPRPPGVAARSVVFDDNVEPARQDVFLGDTAVSRVHLSADRVRVDSNALHIARPVSGTIVALDPDIPFVNQKIWLRAANLAGGLPARVQWRIDQKVIGQGAELPWAPWPGKHDIELLDASGQVLDRVFIEVRGAQVKHLAQP</sequence>
<evidence type="ECO:0000256" key="9">
    <source>
        <dbReference type="ARBA" id="ARBA00023268"/>
    </source>
</evidence>
<evidence type="ECO:0000256" key="10">
    <source>
        <dbReference type="ARBA" id="ARBA00044770"/>
    </source>
</evidence>
<dbReference type="RefSeq" id="WP_243700934.1">
    <property type="nucleotide sequence ID" value="NZ_SMAJ01000013.1"/>
</dbReference>
<comment type="catalytic activity">
    <reaction evidence="11">
        <text>[GlcNAc-(1-&gt;4)-Mur2Ac(oyl-L-Ala-gamma-D-Glu-L-Lys-D-Ala-D-Ala)](n)-di-trans,octa-cis-undecaprenyl diphosphate + beta-D-GlcNAc-(1-&gt;4)-Mur2Ac(oyl-L-Ala-gamma-D-Glu-L-Lys-D-Ala-D-Ala)-di-trans,octa-cis-undecaprenyl diphosphate = [GlcNAc-(1-&gt;4)-Mur2Ac(oyl-L-Ala-gamma-D-Glu-L-Lys-D-Ala-D-Ala)](n+1)-di-trans,octa-cis-undecaprenyl diphosphate + di-trans,octa-cis-undecaprenyl diphosphate + H(+)</text>
        <dbReference type="Rhea" id="RHEA:23708"/>
        <dbReference type="Rhea" id="RHEA-COMP:9602"/>
        <dbReference type="Rhea" id="RHEA-COMP:9603"/>
        <dbReference type="ChEBI" id="CHEBI:15378"/>
        <dbReference type="ChEBI" id="CHEBI:58405"/>
        <dbReference type="ChEBI" id="CHEBI:60033"/>
        <dbReference type="ChEBI" id="CHEBI:78435"/>
        <dbReference type="EC" id="2.4.99.28"/>
    </reaction>
</comment>
<comment type="caution">
    <text evidence="16">The sequence shown here is derived from an EMBL/GenBank/DDBJ whole genome shotgun (WGS) entry which is preliminary data.</text>
</comment>
<evidence type="ECO:0000259" key="15">
    <source>
        <dbReference type="Pfam" id="PF06832"/>
    </source>
</evidence>
<protein>
    <recommendedName>
        <fullName evidence="10">peptidoglycan glycosyltransferase</fullName>
        <ecNumber evidence="10">2.4.99.28</ecNumber>
    </recommendedName>
</protein>
<reference evidence="16 17" key="1">
    <citation type="submission" date="2019-03" db="EMBL/GenBank/DDBJ databases">
        <title>Genomic Encyclopedia of Type Strains, Phase IV (KMG-IV): sequencing the most valuable type-strain genomes for metagenomic binning, comparative biology and taxonomic classification.</title>
        <authorList>
            <person name="Goeker M."/>
        </authorList>
    </citation>
    <scope>NUCLEOTIDE SEQUENCE [LARGE SCALE GENOMIC DNA]</scope>
    <source>
        <strain evidence="16 17">DSM 24591</strain>
    </source>
</reference>
<comment type="similarity">
    <text evidence="3">In the N-terminal section; belongs to the glycosyltransferase 51 family.</text>
</comment>
<evidence type="ECO:0000259" key="13">
    <source>
        <dbReference type="Pfam" id="PF00905"/>
    </source>
</evidence>
<feature type="domain" description="Penicillin-binding C-terminal" evidence="15">
    <location>
        <begin position="642"/>
        <end position="723"/>
    </location>
</feature>
<dbReference type="NCBIfam" id="TIGR02073">
    <property type="entry name" value="PBP_1c"/>
    <property type="match status" value="1"/>
</dbReference>
<evidence type="ECO:0000256" key="8">
    <source>
        <dbReference type="ARBA" id="ARBA00022801"/>
    </source>
</evidence>
<dbReference type="GO" id="GO:0030288">
    <property type="term" value="C:outer membrane-bounded periplasmic space"/>
    <property type="evidence" value="ECO:0007669"/>
    <property type="project" value="TreeGrafter"/>
</dbReference>
<feature type="signal peptide" evidence="12">
    <location>
        <begin position="1"/>
        <end position="39"/>
    </location>
</feature>
<feature type="domain" description="Penicillin-binding protein transpeptidase" evidence="13">
    <location>
        <begin position="322"/>
        <end position="560"/>
    </location>
</feature>
<dbReference type="GO" id="GO:0009252">
    <property type="term" value="P:peptidoglycan biosynthetic process"/>
    <property type="evidence" value="ECO:0007669"/>
    <property type="project" value="UniProtKB-UniPathway"/>
</dbReference>
<dbReference type="UniPathway" id="UPA00219"/>
<accession>A0A4R3LU34</accession>
<dbReference type="GO" id="GO:0008658">
    <property type="term" value="F:penicillin binding"/>
    <property type="evidence" value="ECO:0007669"/>
    <property type="project" value="InterPro"/>
</dbReference>
<evidence type="ECO:0000313" key="16">
    <source>
        <dbReference type="EMBL" id="TCT04062.1"/>
    </source>
</evidence>
<name>A0A4R3LU34_9BURK</name>
<dbReference type="GO" id="GO:0008955">
    <property type="term" value="F:peptidoglycan glycosyltransferase activity"/>
    <property type="evidence" value="ECO:0007669"/>
    <property type="project" value="UniProtKB-EC"/>
</dbReference>
<dbReference type="InterPro" id="IPR012338">
    <property type="entry name" value="Beta-lactam/transpept-like"/>
</dbReference>
<gene>
    <name evidence="16" type="ORF">EDC26_11340</name>
</gene>
<organism evidence="16 17">
    <name type="scientific">Paralcaligenes ureilyticus</name>
    <dbReference type="NCBI Taxonomy" id="627131"/>
    <lineage>
        <taxon>Bacteria</taxon>
        <taxon>Pseudomonadati</taxon>
        <taxon>Pseudomonadota</taxon>
        <taxon>Betaproteobacteria</taxon>
        <taxon>Burkholderiales</taxon>
        <taxon>Alcaligenaceae</taxon>
        <taxon>Paralcaligenes</taxon>
    </lineage>
</organism>
<dbReference type="Pfam" id="PF06832">
    <property type="entry name" value="BiPBP_C"/>
    <property type="match status" value="1"/>
</dbReference>
<dbReference type="EMBL" id="SMAJ01000013">
    <property type="protein sequence ID" value="TCT04062.1"/>
    <property type="molecule type" value="Genomic_DNA"/>
</dbReference>
<dbReference type="Pfam" id="PF00905">
    <property type="entry name" value="Transpeptidase"/>
    <property type="match status" value="1"/>
</dbReference>
<dbReference type="GO" id="GO:0006508">
    <property type="term" value="P:proteolysis"/>
    <property type="evidence" value="ECO:0007669"/>
    <property type="project" value="UniProtKB-KW"/>
</dbReference>
<keyword evidence="6" id="KW-0328">Glycosyltransferase</keyword>
<feature type="domain" description="Glycosyl transferase family 51" evidence="14">
    <location>
        <begin position="74"/>
        <end position="225"/>
    </location>
</feature>
<feature type="chain" id="PRO_5020319666" description="peptidoglycan glycosyltransferase" evidence="12">
    <location>
        <begin position="40"/>
        <end position="740"/>
    </location>
</feature>
<keyword evidence="9" id="KW-0511">Multifunctional enzyme</keyword>
<evidence type="ECO:0000256" key="6">
    <source>
        <dbReference type="ARBA" id="ARBA00022676"/>
    </source>
</evidence>
<dbReference type="InterPro" id="IPR009647">
    <property type="entry name" value="PBP_C"/>
</dbReference>
<comment type="similarity">
    <text evidence="2">In the C-terminal section; belongs to the transpeptidase family.</text>
</comment>
<dbReference type="Gene3D" id="3.40.710.10">
    <property type="entry name" value="DD-peptidase/beta-lactamase superfamily"/>
    <property type="match status" value="1"/>
</dbReference>
<dbReference type="GO" id="GO:0004180">
    <property type="term" value="F:carboxypeptidase activity"/>
    <property type="evidence" value="ECO:0007669"/>
    <property type="project" value="UniProtKB-KW"/>
</dbReference>
<dbReference type="Gene3D" id="1.10.3810.10">
    <property type="entry name" value="Biosynthetic peptidoglycan transglycosylase-like"/>
    <property type="match status" value="1"/>
</dbReference>
<dbReference type="SUPFAM" id="SSF56601">
    <property type="entry name" value="beta-lactamase/transpeptidase-like"/>
    <property type="match status" value="1"/>
</dbReference>
<dbReference type="InterPro" id="IPR011815">
    <property type="entry name" value="PBP_1c"/>
</dbReference>
<dbReference type="Proteomes" id="UP000295525">
    <property type="component" value="Unassembled WGS sequence"/>
</dbReference>
<evidence type="ECO:0000256" key="1">
    <source>
        <dbReference type="ARBA" id="ARBA00004752"/>
    </source>
</evidence>
<dbReference type="PANTHER" id="PTHR32282">
    <property type="entry name" value="BINDING PROTEIN TRANSPEPTIDASE, PUTATIVE-RELATED"/>
    <property type="match status" value="1"/>
</dbReference>
<keyword evidence="17" id="KW-1185">Reference proteome</keyword>
<dbReference type="SUPFAM" id="SSF53955">
    <property type="entry name" value="Lysozyme-like"/>
    <property type="match status" value="1"/>
</dbReference>
<dbReference type="InterPro" id="IPR001460">
    <property type="entry name" value="PCN-bd_Tpept"/>
</dbReference>
<dbReference type="PANTHER" id="PTHR32282:SF15">
    <property type="entry name" value="PENICILLIN-BINDING PROTEIN 1C"/>
    <property type="match status" value="1"/>
</dbReference>
<keyword evidence="4" id="KW-0121">Carboxypeptidase</keyword>
<comment type="pathway">
    <text evidence="1">Cell wall biogenesis; peptidoglycan biosynthesis.</text>
</comment>
<proteinExistence type="inferred from homology"/>
<evidence type="ECO:0000313" key="17">
    <source>
        <dbReference type="Proteomes" id="UP000295525"/>
    </source>
</evidence>
<dbReference type="InterPro" id="IPR023346">
    <property type="entry name" value="Lysozyme-like_dom_sf"/>
</dbReference>
<dbReference type="InterPro" id="IPR036950">
    <property type="entry name" value="PBP_transglycosylase"/>
</dbReference>
<dbReference type="AlphaFoldDB" id="A0A4R3LU34"/>
<keyword evidence="7" id="KW-0808">Transferase</keyword>
<dbReference type="Pfam" id="PF00912">
    <property type="entry name" value="Transgly"/>
    <property type="match status" value="1"/>
</dbReference>
<evidence type="ECO:0000256" key="3">
    <source>
        <dbReference type="ARBA" id="ARBA00007739"/>
    </source>
</evidence>
<evidence type="ECO:0000259" key="14">
    <source>
        <dbReference type="Pfam" id="PF00912"/>
    </source>
</evidence>
<evidence type="ECO:0000256" key="11">
    <source>
        <dbReference type="ARBA" id="ARBA00049902"/>
    </source>
</evidence>
<keyword evidence="8" id="KW-0378">Hydrolase</keyword>
<dbReference type="InterPro" id="IPR001264">
    <property type="entry name" value="Glyco_trans_51"/>
</dbReference>
<keyword evidence="12" id="KW-0732">Signal</keyword>
<evidence type="ECO:0000256" key="12">
    <source>
        <dbReference type="SAM" id="SignalP"/>
    </source>
</evidence>
<evidence type="ECO:0000256" key="5">
    <source>
        <dbReference type="ARBA" id="ARBA00022670"/>
    </source>
</evidence>
<evidence type="ECO:0000256" key="7">
    <source>
        <dbReference type="ARBA" id="ARBA00022679"/>
    </source>
</evidence>